<dbReference type="NCBIfam" id="TIGR01297">
    <property type="entry name" value="CDF"/>
    <property type="match status" value="1"/>
</dbReference>
<feature type="transmembrane region" description="Helical" evidence="10">
    <location>
        <begin position="99"/>
        <end position="118"/>
    </location>
</feature>
<gene>
    <name evidence="13" type="ORF">E5339_12285</name>
</gene>
<proteinExistence type="inferred from homology"/>
<feature type="transmembrane region" description="Helical" evidence="10">
    <location>
        <begin position="165"/>
        <end position="188"/>
    </location>
</feature>
<feature type="transmembrane region" description="Helical" evidence="10">
    <location>
        <begin position="58"/>
        <end position="78"/>
    </location>
</feature>
<keyword evidence="5" id="KW-0864">Zinc transport</keyword>
<dbReference type="InterPro" id="IPR027469">
    <property type="entry name" value="Cation_efflux_TMD_sf"/>
</dbReference>
<dbReference type="SUPFAM" id="SSF161111">
    <property type="entry name" value="Cation efflux protein transmembrane domain-like"/>
    <property type="match status" value="1"/>
</dbReference>
<evidence type="ECO:0000313" key="14">
    <source>
        <dbReference type="Proteomes" id="UP000310760"/>
    </source>
</evidence>
<sequence length="319" mass="35837">MHTSHSCHCHEHDAHRKQSHEHHHVPPKGEKLLIVTLLNALITAVEIVGGLLSNSLSLLSDAVHNFGDTLAIAFAYIARRIGNKQADMRHTFGYKRTEILAAFVNAAMLMAICLFLLKEAYERSLHPEQIQGKMMLIVAVVGLVANLISVLVLQKEKEHNMNTRAAYLHLLGDTLSSVAVIAGGIAIWLYDLVWLDPLITALVSLYILYHTWGVLHEAVSILMQTAPEGVDIPMIIQKIEVLEGVHDVHHLHLWQLNEEQIHFEAHIKVKEGISIEQLDEMRKQIQEILSAYGIYHSTLQIGHDCCEGHIPLIVNENRD</sequence>
<comment type="subcellular location">
    <subcellularLocation>
        <location evidence="1">Membrane</location>
        <topology evidence="1">Multi-pass membrane protein</topology>
    </subcellularLocation>
</comment>
<evidence type="ECO:0000256" key="10">
    <source>
        <dbReference type="SAM" id="Phobius"/>
    </source>
</evidence>
<keyword evidence="5" id="KW-0862">Zinc</keyword>
<dbReference type="AlphaFoldDB" id="A0A4S2FKX8"/>
<dbReference type="PANTHER" id="PTHR11562:SF17">
    <property type="entry name" value="RE54080P-RELATED"/>
    <property type="match status" value="1"/>
</dbReference>
<dbReference type="EMBL" id="SRYJ01000026">
    <property type="protein sequence ID" value="TGY69626.1"/>
    <property type="molecule type" value="Genomic_DNA"/>
</dbReference>
<evidence type="ECO:0000259" key="12">
    <source>
        <dbReference type="Pfam" id="PF16916"/>
    </source>
</evidence>
<feature type="transmembrane region" description="Helical" evidence="10">
    <location>
        <begin position="32"/>
        <end position="52"/>
    </location>
</feature>
<organism evidence="13 14">
    <name type="scientific">Phocaeicola sartorii</name>
    <dbReference type="NCBI Taxonomy" id="671267"/>
    <lineage>
        <taxon>Bacteria</taxon>
        <taxon>Pseudomonadati</taxon>
        <taxon>Bacteroidota</taxon>
        <taxon>Bacteroidia</taxon>
        <taxon>Bacteroidales</taxon>
        <taxon>Bacteroidaceae</taxon>
        <taxon>Phocaeicola</taxon>
    </lineage>
</organism>
<dbReference type="Proteomes" id="UP000310760">
    <property type="component" value="Unassembled WGS sequence"/>
</dbReference>
<evidence type="ECO:0000256" key="6">
    <source>
        <dbReference type="ARBA" id="ARBA00022989"/>
    </source>
</evidence>
<feature type="domain" description="Cation efflux protein transmembrane" evidence="11">
    <location>
        <begin position="32"/>
        <end position="223"/>
    </location>
</feature>
<evidence type="ECO:0000259" key="11">
    <source>
        <dbReference type="Pfam" id="PF01545"/>
    </source>
</evidence>
<comment type="caution">
    <text evidence="13">The sequence shown here is derived from an EMBL/GenBank/DDBJ whole genome shotgun (WGS) entry which is preliminary data.</text>
</comment>
<evidence type="ECO:0000256" key="9">
    <source>
        <dbReference type="SAM" id="MobiDB-lite"/>
    </source>
</evidence>
<reference evidence="13 14" key="1">
    <citation type="submission" date="2019-04" db="EMBL/GenBank/DDBJ databases">
        <title>Microbes associate with the intestines of laboratory mice.</title>
        <authorList>
            <person name="Navarre W."/>
            <person name="Wong E."/>
            <person name="Huang K."/>
            <person name="Tropini C."/>
            <person name="Ng K."/>
            <person name="Yu B."/>
        </authorList>
    </citation>
    <scope>NUCLEOTIDE SEQUENCE [LARGE SCALE GENOMIC DNA]</scope>
    <source>
        <strain evidence="13 14">NM22_B1</strain>
    </source>
</reference>
<keyword evidence="8 10" id="KW-0472">Membrane</keyword>
<evidence type="ECO:0000256" key="1">
    <source>
        <dbReference type="ARBA" id="ARBA00004141"/>
    </source>
</evidence>
<evidence type="ECO:0000256" key="8">
    <source>
        <dbReference type="ARBA" id="ARBA00023136"/>
    </source>
</evidence>
<dbReference type="InterPro" id="IPR036837">
    <property type="entry name" value="Cation_efflux_CTD_sf"/>
</dbReference>
<keyword evidence="7" id="KW-0406">Ion transport</keyword>
<feature type="domain" description="Cation efflux protein cytoplasmic" evidence="12">
    <location>
        <begin position="228"/>
        <end position="301"/>
    </location>
</feature>
<accession>A0A4S2FKX8</accession>
<dbReference type="GO" id="GO:0005385">
    <property type="term" value="F:zinc ion transmembrane transporter activity"/>
    <property type="evidence" value="ECO:0007669"/>
    <property type="project" value="TreeGrafter"/>
</dbReference>
<feature type="transmembrane region" description="Helical" evidence="10">
    <location>
        <begin position="194"/>
        <end position="215"/>
    </location>
</feature>
<evidence type="ECO:0000313" key="13">
    <source>
        <dbReference type="EMBL" id="TGY69626.1"/>
    </source>
</evidence>
<feature type="transmembrane region" description="Helical" evidence="10">
    <location>
        <begin position="130"/>
        <end position="153"/>
    </location>
</feature>
<dbReference type="Gene3D" id="1.20.1510.10">
    <property type="entry name" value="Cation efflux protein transmembrane domain"/>
    <property type="match status" value="1"/>
</dbReference>
<keyword evidence="6 10" id="KW-1133">Transmembrane helix</keyword>
<keyword evidence="3" id="KW-0813">Transport</keyword>
<evidence type="ECO:0000256" key="5">
    <source>
        <dbReference type="ARBA" id="ARBA00022906"/>
    </source>
</evidence>
<keyword evidence="4 10" id="KW-0812">Transmembrane</keyword>
<dbReference type="Pfam" id="PF01545">
    <property type="entry name" value="Cation_efflux"/>
    <property type="match status" value="1"/>
</dbReference>
<evidence type="ECO:0000256" key="2">
    <source>
        <dbReference type="ARBA" id="ARBA00008873"/>
    </source>
</evidence>
<feature type="region of interest" description="Disordered" evidence="9">
    <location>
        <begin position="1"/>
        <end position="25"/>
    </location>
</feature>
<dbReference type="GO" id="GO:0005886">
    <property type="term" value="C:plasma membrane"/>
    <property type="evidence" value="ECO:0007669"/>
    <property type="project" value="TreeGrafter"/>
</dbReference>
<dbReference type="InterPro" id="IPR002524">
    <property type="entry name" value="Cation_efflux"/>
</dbReference>
<dbReference type="SUPFAM" id="SSF160240">
    <property type="entry name" value="Cation efflux protein cytoplasmic domain-like"/>
    <property type="match status" value="1"/>
</dbReference>
<protein>
    <submittedName>
        <fullName evidence="13">Cation transporter</fullName>
    </submittedName>
</protein>
<name>A0A4S2FKX8_9BACT</name>
<dbReference type="RefSeq" id="WP_135951922.1">
    <property type="nucleotide sequence ID" value="NZ_CAOOJZ010000024.1"/>
</dbReference>
<dbReference type="Pfam" id="PF16916">
    <property type="entry name" value="ZT_dimer"/>
    <property type="match status" value="1"/>
</dbReference>
<evidence type="ECO:0000256" key="7">
    <source>
        <dbReference type="ARBA" id="ARBA00023065"/>
    </source>
</evidence>
<dbReference type="InterPro" id="IPR058533">
    <property type="entry name" value="Cation_efflux_TM"/>
</dbReference>
<evidence type="ECO:0000256" key="4">
    <source>
        <dbReference type="ARBA" id="ARBA00022692"/>
    </source>
</evidence>
<dbReference type="InterPro" id="IPR050681">
    <property type="entry name" value="CDF/SLC30A"/>
</dbReference>
<dbReference type="InterPro" id="IPR027470">
    <property type="entry name" value="Cation_efflux_CTD"/>
</dbReference>
<comment type="similarity">
    <text evidence="2">Belongs to the cation diffusion facilitator (CDF) transporter (TC 2.A.4) family. SLC30A subfamily.</text>
</comment>
<dbReference type="PANTHER" id="PTHR11562">
    <property type="entry name" value="CATION EFFLUX PROTEIN/ ZINC TRANSPORTER"/>
    <property type="match status" value="1"/>
</dbReference>
<evidence type="ECO:0000256" key="3">
    <source>
        <dbReference type="ARBA" id="ARBA00022448"/>
    </source>
</evidence>